<comment type="similarity">
    <text evidence="2">Belongs to the HpcH/HpaI aldolase family.</text>
</comment>
<dbReference type="Gene3D" id="3.20.20.60">
    <property type="entry name" value="Phosphoenolpyruvate-binding domains"/>
    <property type="match status" value="1"/>
</dbReference>
<dbReference type="Proteomes" id="UP001559025">
    <property type="component" value="Unassembled WGS sequence"/>
</dbReference>
<keyword evidence="7" id="KW-1185">Reference proteome</keyword>
<dbReference type="GO" id="GO:0016829">
    <property type="term" value="F:lyase activity"/>
    <property type="evidence" value="ECO:0007669"/>
    <property type="project" value="UniProtKB-KW"/>
</dbReference>
<keyword evidence="3" id="KW-0479">Metal-binding</keyword>
<evidence type="ECO:0000256" key="4">
    <source>
        <dbReference type="ARBA" id="ARBA00022842"/>
    </source>
</evidence>
<dbReference type="PANTHER" id="PTHR32308:SF10">
    <property type="entry name" value="CITRATE LYASE SUBUNIT BETA"/>
    <property type="match status" value="1"/>
</dbReference>
<comment type="cofactor">
    <cofactor evidence="1">
        <name>Mg(2+)</name>
        <dbReference type="ChEBI" id="CHEBI:18420"/>
    </cofactor>
</comment>
<sequence>MWPLRTMLFIPAHKRDWAERVDRFAPDSVVIDLEDALPLELKVEGRAMARDMIGLMKEKGIPAFVRINAMSETGAEDVSAIVCDGLAGIMPPKSRTVEEIRALDRLLGYEEGRAGLPHGQVAIMPLPETAEGLWAARDLAAASNRCRGIIGVTGGPISGDVARAVGFSPSLEGTEQLYLASKMVLDSRAGGAVYPMASIIGTKLDDHAAVEMLVKRAKSLGFTGAVLIHPSHVAIAQKVFRPTEDEIRYFAGMIAAMEDAFARGDAAVSYRGSMVDYAMLPLAREVVEEGRRNGVTTQ</sequence>
<protein>
    <submittedName>
        <fullName evidence="6">Aldolase/citrate lyase family protein</fullName>
    </submittedName>
</protein>
<dbReference type="Pfam" id="PF03328">
    <property type="entry name" value="HpcH_HpaI"/>
    <property type="match status" value="1"/>
</dbReference>
<dbReference type="PIRSF" id="PIRSF015582">
    <property type="entry name" value="Cit_lyase_B"/>
    <property type="match status" value="1"/>
</dbReference>
<evidence type="ECO:0000313" key="6">
    <source>
        <dbReference type="EMBL" id="MEX4008950.1"/>
    </source>
</evidence>
<evidence type="ECO:0000256" key="1">
    <source>
        <dbReference type="ARBA" id="ARBA00001946"/>
    </source>
</evidence>
<name>A0ABV3WWA5_9HYPH</name>
<organism evidence="6 7">
    <name type="scientific">Neoaquamicrobium sediminum</name>
    <dbReference type="NCBI Taxonomy" id="1849104"/>
    <lineage>
        <taxon>Bacteria</taxon>
        <taxon>Pseudomonadati</taxon>
        <taxon>Pseudomonadota</taxon>
        <taxon>Alphaproteobacteria</taxon>
        <taxon>Hyphomicrobiales</taxon>
        <taxon>Phyllobacteriaceae</taxon>
        <taxon>Neoaquamicrobium</taxon>
    </lineage>
</organism>
<dbReference type="InterPro" id="IPR040442">
    <property type="entry name" value="Pyrv_kinase-like_dom_sf"/>
</dbReference>
<dbReference type="InterPro" id="IPR011206">
    <property type="entry name" value="Citrate_lyase_beta/mcl1/mcl2"/>
</dbReference>
<evidence type="ECO:0000259" key="5">
    <source>
        <dbReference type="Pfam" id="PF03328"/>
    </source>
</evidence>
<gene>
    <name evidence="6" type="ORF">V1479_16695</name>
</gene>
<dbReference type="PANTHER" id="PTHR32308">
    <property type="entry name" value="LYASE BETA SUBUNIT, PUTATIVE (AFU_ORTHOLOGUE AFUA_4G13030)-RELATED"/>
    <property type="match status" value="1"/>
</dbReference>
<proteinExistence type="inferred from homology"/>
<dbReference type="InterPro" id="IPR005000">
    <property type="entry name" value="Aldolase/citrate-lyase_domain"/>
</dbReference>
<comment type="caution">
    <text evidence="6">The sequence shown here is derived from an EMBL/GenBank/DDBJ whole genome shotgun (WGS) entry which is preliminary data.</text>
</comment>
<evidence type="ECO:0000313" key="7">
    <source>
        <dbReference type="Proteomes" id="UP001559025"/>
    </source>
</evidence>
<dbReference type="SUPFAM" id="SSF51621">
    <property type="entry name" value="Phosphoenolpyruvate/pyruvate domain"/>
    <property type="match status" value="1"/>
</dbReference>
<keyword evidence="4" id="KW-0460">Magnesium</keyword>
<accession>A0ABV3WWA5</accession>
<feature type="domain" description="HpcH/HpaI aldolase/citrate lyase" evidence="5">
    <location>
        <begin position="5"/>
        <end position="230"/>
    </location>
</feature>
<evidence type="ECO:0000256" key="3">
    <source>
        <dbReference type="ARBA" id="ARBA00022723"/>
    </source>
</evidence>
<evidence type="ECO:0000256" key="2">
    <source>
        <dbReference type="ARBA" id="ARBA00005568"/>
    </source>
</evidence>
<reference evidence="6 7" key="1">
    <citation type="submission" date="2024-01" db="EMBL/GenBank/DDBJ databases">
        <title>New evidence supports the origin of RcGTA from prophage.</title>
        <authorList>
            <person name="Xu Y."/>
            <person name="Liu B."/>
            <person name="Chen F."/>
        </authorList>
    </citation>
    <scope>NUCLEOTIDE SEQUENCE [LARGE SCALE GENOMIC DNA]</scope>
    <source>
        <strain evidence="6 7">CBW1107-2</strain>
    </source>
</reference>
<dbReference type="InterPro" id="IPR015813">
    <property type="entry name" value="Pyrv/PenolPyrv_kinase-like_dom"/>
</dbReference>
<dbReference type="EMBL" id="JAZHFV010000005">
    <property type="protein sequence ID" value="MEX4008950.1"/>
    <property type="molecule type" value="Genomic_DNA"/>
</dbReference>
<keyword evidence="6" id="KW-0456">Lyase</keyword>
<dbReference type="RefSeq" id="WP_368803924.1">
    <property type="nucleotide sequence ID" value="NZ_JAZHFV010000005.1"/>
</dbReference>